<dbReference type="PATRIC" id="fig|1423778.4.peg.427"/>
<dbReference type="OrthoDB" id="2300879at2"/>
<accession>A0A0R1RNY0</accession>
<keyword evidence="1" id="KW-0472">Membrane</keyword>
<keyword evidence="1" id="KW-1133">Transmembrane helix</keyword>
<sequence length="94" mass="10678">MIAILTIVFALILLFLGSYLLAHRNKPFLVFDPINQPGLKMMLTFWGSEFLLVALACIIIAFINNDIWTIAVLTTGSFSGTFMLLTMTRFLYRK</sequence>
<dbReference type="STRING" id="1423778.FC70_GL000408"/>
<feature type="transmembrane region" description="Helical" evidence="1">
    <location>
        <begin position="70"/>
        <end position="92"/>
    </location>
</feature>
<keyword evidence="3" id="KW-1185">Reference proteome</keyword>
<reference evidence="2 3" key="1">
    <citation type="journal article" date="2015" name="Genome Announc.">
        <title>Expanding the biotechnology potential of lactobacilli through comparative genomics of 213 strains and associated genera.</title>
        <authorList>
            <person name="Sun Z."/>
            <person name="Harris H.M."/>
            <person name="McCann A."/>
            <person name="Guo C."/>
            <person name="Argimon S."/>
            <person name="Zhang W."/>
            <person name="Yang X."/>
            <person name="Jeffery I.B."/>
            <person name="Cooney J.C."/>
            <person name="Kagawa T.F."/>
            <person name="Liu W."/>
            <person name="Song Y."/>
            <person name="Salvetti E."/>
            <person name="Wrobel A."/>
            <person name="Rasinkangas P."/>
            <person name="Parkhill J."/>
            <person name="Rea M.C."/>
            <person name="O'Sullivan O."/>
            <person name="Ritari J."/>
            <person name="Douillard F.P."/>
            <person name="Paul Ross R."/>
            <person name="Yang R."/>
            <person name="Briner A.E."/>
            <person name="Felis G.E."/>
            <person name="de Vos W.M."/>
            <person name="Barrangou R."/>
            <person name="Klaenhammer T.R."/>
            <person name="Caufield P.W."/>
            <person name="Cui Y."/>
            <person name="Zhang H."/>
            <person name="O'Toole P.W."/>
        </authorList>
    </citation>
    <scope>NUCLEOTIDE SEQUENCE [LARGE SCALE GENOMIC DNA]</scope>
    <source>
        <strain evidence="2 3">DSM 15707</strain>
    </source>
</reference>
<proteinExistence type="predicted"/>
<dbReference type="KEGG" id="lol:LACOL_1286"/>
<dbReference type="EMBL" id="AZFE01000003">
    <property type="protein sequence ID" value="KRL57934.1"/>
    <property type="molecule type" value="Genomic_DNA"/>
</dbReference>
<keyword evidence="1" id="KW-0812">Transmembrane</keyword>
<evidence type="ECO:0000313" key="3">
    <source>
        <dbReference type="Proteomes" id="UP000051697"/>
    </source>
</evidence>
<dbReference type="RefSeq" id="WP_057889357.1">
    <property type="nucleotide sequence ID" value="NZ_AZFE01000003.1"/>
</dbReference>
<gene>
    <name evidence="2" type="ORF">FC70_GL000408</name>
</gene>
<dbReference type="Proteomes" id="UP000051697">
    <property type="component" value="Unassembled WGS sequence"/>
</dbReference>
<evidence type="ECO:0000256" key="1">
    <source>
        <dbReference type="SAM" id="Phobius"/>
    </source>
</evidence>
<protein>
    <recommendedName>
        <fullName evidence="4">Integral membrane protein</fullName>
    </recommendedName>
</protein>
<name>A0A0R1RNY0_9LACO</name>
<evidence type="ECO:0008006" key="4">
    <source>
        <dbReference type="Google" id="ProtNLM"/>
    </source>
</evidence>
<comment type="caution">
    <text evidence="2">The sequence shown here is derived from an EMBL/GenBank/DDBJ whole genome shotgun (WGS) entry which is preliminary data.</text>
</comment>
<organism evidence="2 3">
    <name type="scientific">Paucilactobacillus oligofermentans DSM 15707 = LMG 22743</name>
    <dbReference type="NCBI Taxonomy" id="1423778"/>
    <lineage>
        <taxon>Bacteria</taxon>
        <taxon>Bacillati</taxon>
        <taxon>Bacillota</taxon>
        <taxon>Bacilli</taxon>
        <taxon>Lactobacillales</taxon>
        <taxon>Lactobacillaceae</taxon>
        <taxon>Paucilactobacillus</taxon>
    </lineage>
</organism>
<evidence type="ECO:0000313" key="2">
    <source>
        <dbReference type="EMBL" id="KRL57934.1"/>
    </source>
</evidence>
<feature type="transmembrane region" description="Helical" evidence="1">
    <location>
        <begin position="46"/>
        <end position="63"/>
    </location>
</feature>
<dbReference type="AlphaFoldDB" id="A0A0R1RNY0"/>